<dbReference type="InterPro" id="IPR041664">
    <property type="entry name" value="AAA_16"/>
</dbReference>
<dbReference type="PROSITE" id="PS50887">
    <property type="entry name" value="GGDEF"/>
    <property type="match status" value="1"/>
</dbReference>
<keyword evidence="5" id="KW-1185">Reference proteome</keyword>
<dbReference type="EMBL" id="JACRTK010000001">
    <property type="protein sequence ID" value="MBC8589534.1"/>
    <property type="molecule type" value="Genomic_DNA"/>
</dbReference>
<dbReference type="InterPro" id="IPR000160">
    <property type="entry name" value="GGDEF_dom"/>
</dbReference>
<dbReference type="InterPro" id="IPR043128">
    <property type="entry name" value="Rev_trsase/Diguanyl_cyclase"/>
</dbReference>
<reference evidence="4 5" key="1">
    <citation type="submission" date="2020-08" db="EMBL/GenBank/DDBJ databases">
        <title>Genome public.</title>
        <authorList>
            <person name="Liu C."/>
            <person name="Sun Q."/>
        </authorList>
    </citation>
    <scope>NUCLEOTIDE SEQUENCE [LARGE SCALE GENOMIC DNA]</scope>
    <source>
        <strain evidence="4 5">NSJ-26</strain>
    </source>
</reference>
<dbReference type="GO" id="GO:0052621">
    <property type="term" value="F:diguanylate cyclase activity"/>
    <property type="evidence" value="ECO:0007669"/>
    <property type="project" value="TreeGrafter"/>
</dbReference>
<dbReference type="Gene3D" id="1.25.40.10">
    <property type="entry name" value="Tetratricopeptide repeat domain"/>
    <property type="match status" value="1"/>
</dbReference>
<dbReference type="PANTHER" id="PTHR45138">
    <property type="entry name" value="REGULATORY COMPONENTS OF SENSORY TRANSDUCTION SYSTEM"/>
    <property type="match status" value="1"/>
</dbReference>
<name>A0A926F037_9FIRM</name>
<dbReference type="InterPro" id="IPR011009">
    <property type="entry name" value="Kinase-like_dom_sf"/>
</dbReference>
<dbReference type="FunFam" id="3.30.70.270:FF:000001">
    <property type="entry name" value="Diguanylate cyclase domain protein"/>
    <property type="match status" value="1"/>
</dbReference>
<comment type="subcellular location">
    <subcellularLocation>
        <location evidence="1">Membrane</location>
        <topology evidence="1">Single-pass membrane protein</topology>
    </subcellularLocation>
</comment>
<dbReference type="Proteomes" id="UP000601522">
    <property type="component" value="Unassembled WGS sequence"/>
</dbReference>
<accession>A0A926F037</accession>
<dbReference type="SMART" id="SM00267">
    <property type="entry name" value="GGDEF"/>
    <property type="match status" value="1"/>
</dbReference>
<dbReference type="InterPro" id="IPR027417">
    <property type="entry name" value="P-loop_NTPase"/>
</dbReference>
<dbReference type="GO" id="GO:0043709">
    <property type="term" value="P:cell adhesion involved in single-species biofilm formation"/>
    <property type="evidence" value="ECO:0007669"/>
    <property type="project" value="TreeGrafter"/>
</dbReference>
<dbReference type="InterPro" id="IPR029787">
    <property type="entry name" value="Nucleotide_cyclase"/>
</dbReference>
<dbReference type="CDD" id="cd01949">
    <property type="entry name" value="GGDEF"/>
    <property type="match status" value="1"/>
</dbReference>
<gene>
    <name evidence="4" type="ORF">H8689_00040</name>
</gene>
<protein>
    <submittedName>
        <fullName evidence="4">Diguanylate cyclase</fullName>
    </submittedName>
</protein>
<dbReference type="RefSeq" id="WP_249322340.1">
    <property type="nucleotide sequence ID" value="NZ_JACRTK010000001.1"/>
</dbReference>
<evidence type="ECO:0000313" key="4">
    <source>
        <dbReference type="EMBL" id="MBC8589534.1"/>
    </source>
</evidence>
<dbReference type="SUPFAM" id="SSF55073">
    <property type="entry name" value="Nucleotide cyclase"/>
    <property type="match status" value="1"/>
</dbReference>
<dbReference type="PROSITE" id="PS50011">
    <property type="entry name" value="PROTEIN_KINASE_DOM"/>
    <property type="match status" value="1"/>
</dbReference>
<dbReference type="SUPFAM" id="SSF48452">
    <property type="entry name" value="TPR-like"/>
    <property type="match status" value="1"/>
</dbReference>
<dbReference type="PANTHER" id="PTHR45138:SF9">
    <property type="entry name" value="DIGUANYLATE CYCLASE DGCM-RELATED"/>
    <property type="match status" value="1"/>
</dbReference>
<dbReference type="GO" id="GO:0004672">
    <property type="term" value="F:protein kinase activity"/>
    <property type="evidence" value="ECO:0007669"/>
    <property type="project" value="InterPro"/>
</dbReference>
<comment type="caution">
    <text evidence="4">The sequence shown here is derived from an EMBL/GenBank/DDBJ whole genome shotgun (WGS) entry which is preliminary data.</text>
</comment>
<feature type="domain" description="GGDEF" evidence="3">
    <location>
        <begin position="1486"/>
        <end position="1618"/>
    </location>
</feature>
<dbReference type="InterPro" id="IPR050469">
    <property type="entry name" value="Diguanylate_Cyclase"/>
</dbReference>
<dbReference type="SUPFAM" id="SSF56112">
    <property type="entry name" value="Protein kinase-like (PK-like)"/>
    <property type="match status" value="1"/>
</dbReference>
<evidence type="ECO:0000259" key="3">
    <source>
        <dbReference type="PROSITE" id="PS50887"/>
    </source>
</evidence>
<organism evidence="4 5">
    <name type="scientific">Wansuia hejianensis</name>
    <dbReference type="NCBI Taxonomy" id="2763667"/>
    <lineage>
        <taxon>Bacteria</taxon>
        <taxon>Bacillati</taxon>
        <taxon>Bacillota</taxon>
        <taxon>Clostridia</taxon>
        <taxon>Lachnospirales</taxon>
        <taxon>Lachnospiraceae</taxon>
        <taxon>Wansuia</taxon>
    </lineage>
</organism>
<dbReference type="SUPFAM" id="SSF52540">
    <property type="entry name" value="P-loop containing nucleoside triphosphate hydrolases"/>
    <property type="match status" value="1"/>
</dbReference>
<evidence type="ECO:0000256" key="1">
    <source>
        <dbReference type="ARBA" id="ARBA00004167"/>
    </source>
</evidence>
<dbReference type="Gene3D" id="1.10.510.10">
    <property type="entry name" value="Transferase(Phosphotransferase) domain 1"/>
    <property type="match status" value="1"/>
</dbReference>
<dbReference type="Pfam" id="PF00990">
    <property type="entry name" value="GGDEF"/>
    <property type="match status" value="1"/>
</dbReference>
<dbReference type="Pfam" id="PF13191">
    <property type="entry name" value="AAA_16"/>
    <property type="match status" value="1"/>
</dbReference>
<dbReference type="SMART" id="SM00220">
    <property type="entry name" value="S_TKc"/>
    <property type="match status" value="1"/>
</dbReference>
<evidence type="ECO:0000313" key="5">
    <source>
        <dbReference type="Proteomes" id="UP000601522"/>
    </source>
</evidence>
<dbReference type="GO" id="GO:0005524">
    <property type="term" value="F:ATP binding"/>
    <property type="evidence" value="ECO:0007669"/>
    <property type="project" value="InterPro"/>
</dbReference>
<dbReference type="Gene3D" id="3.40.50.300">
    <property type="entry name" value="P-loop containing nucleotide triphosphate hydrolases"/>
    <property type="match status" value="1"/>
</dbReference>
<dbReference type="GO" id="GO:1902201">
    <property type="term" value="P:negative regulation of bacterial-type flagellum-dependent cell motility"/>
    <property type="evidence" value="ECO:0007669"/>
    <property type="project" value="TreeGrafter"/>
</dbReference>
<feature type="domain" description="Protein kinase" evidence="2">
    <location>
        <begin position="8"/>
        <end position="261"/>
    </location>
</feature>
<sequence length="1793" mass="210190">MKLINNRFKIIKIINKGSKNEGYIVEDLKDNNKLKYLRMYFWNKDKLTIEYLIDNYLDIRQIKHKNLVESLHFHIVDTINLKKISMPIYYTINEYINAPSLSDINMDLNLEDKVKLVLEIMSVTDYLHFRGFIYKYLNPANILFSQDKEMKIRGLTSIIDEGIRTNYDDIGEYFIAPEIFTKSDIIDKKADYYSLGIIIKYLFFHEFKESKFGIKDFKKELNLTIEQKTFLLKLVENLTYKDPKKRNVDLRKHIIDISEKFHLPYSYDLFQERGRLVSNTHLVGRQAEVNRVLEIDQELIIGQRDYDAILVIGESGVGKSKFLSECRYKLRMLNRQVYFARGDKEDISGDISISNLLTKSLQYDNSSIINKYKMDFLYFLPGFEDEVVDNKKDVLLSKERYRVYNRIANYFSELSRDEYIYIVIDELQNAQEGFMTFLNYLMSNLVHSKIIFVLSTLDPSLIGNSIIETNIKRWLNSPNILKIELKKFNISDTEKVIKSMLGTKFVSKDLLSFIYKESQGNYKKIDYILKNLYTKDELFINESGNWSLKCGEYLDTYILSDTKESLKLQLNKITGNSLEILKVLSIFNSIFSEKIVWEIVNIKLDEYLKSLDELVEKEILKKTRADWGNNYRFFITDFKEVVYDSLDVKEKLTLHKKAADIMLELYEDGINLVFDELIHHLIKSNNYRLALKITLNKAKKQEKIHDKDSIILWELAYSIINGLSKEYNEKDKLDYLIILDMLTKIYLLKGNIKKAEYYLDQLSYISKEQKYAKYSARSKYYRAEIYFTRNQIDKVEELLAGLEIDIKDNNIIEGKILFLLIKSKLEIKGQVLEDTESWLQEAELLSKKHNIKKYLGNIYNLLGVYYHLNKNPINAIHNFNKCINYTIGSNNLSETVKAINNVGNIHTTVYGDDVRALSQFKHGYKLSNKYGLAQGSIIFSNNIGTIYLGNLNFKEALKYYEDANRMAIEIEEFRGVFATSIGLAKAYLYSGDYEKMYSLYLFLKNTFEECKIDDIEVKSNYFEFISDFYGLIGKWSEALKYSNMASELYEKYSRINFLKVNSKSLYYRFFHEKYYNKEEILNVIKEYLKSRTNNFILIQILSFCLVAIENNDISFLEKLIDLYDSLDKGTDPPLVLGLRNIVDIHLDSSINNLKKIEREMENLDLHFLNIDLAYHYSIGIKWFEEGNYKKAIKHFLKLQDHMCKRLESIDDDLKYTFIKSRKNDKVKEYLYEAIKLEFNKELDYIRLDDIEDGRFNDYFDLNMVMELLDCKDFYKLTNIYNFESKVTDIEDLLYRMTNKFESNLDLILSFIKRETLAQRAYIITLDHESDKYNILAKSDEGHEFVLNENLIMASERSKKGILINKSFKNIKKTRYIDFLCGELVGIICIPITFNNRTNINTEKRKYKNPNIENKGYIYLDTESYINRFNFEKFKLVGSLSSLLCLNIENHLLKHMTTTDKLTNVLSRKYFEAQLDSLIDKYNRYQGNFSLLMLDIDNFKVINDNYGHLKGDEVLSLVGNEVKSSIRITDLVGRYGGEEFIVILFDTSIKEGIKVAEKIRHNIEKLSIPNIDRNLTASIGLAQYPEHGQFKNELIEKADKALYYVKEKLGKNKAIPWTLDIERHVDSTNKLSGICTGDMEIDSRNASAIGDVVDLTKKNLLIEDKIYDFLGILRNILEAKSISLIMINNNEISSTFTRARNKIEWGNIPKFNLSILKEVLENKKSKLLIDWENYEDVDPITGAPDWQSVMFIPLIKNNTIKAIIYATVSLKEKEFDFNSLNLIELISNIFVANL</sequence>
<dbReference type="GO" id="GO:0005886">
    <property type="term" value="C:plasma membrane"/>
    <property type="evidence" value="ECO:0007669"/>
    <property type="project" value="TreeGrafter"/>
</dbReference>
<dbReference type="Gene3D" id="3.30.70.270">
    <property type="match status" value="1"/>
</dbReference>
<dbReference type="NCBIfam" id="TIGR00254">
    <property type="entry name" value="GGDEF"/>
    <property type="match status" value="1"/>
</dbReference>
<proteinExistence type="predicted"/>
<dbReference type="Pfam" id="PF00069">
    <property type="entry name" value="Pkinase"/>
    <property type="match status" value="1"/>
</dbReference>
<evidence type="ECO:0000259" key="2">
    <source>
        <dbReference type="PROSITE" id="PS50011"/>
    </source>
</evidence>
<dbReference type="InterPro" id="IPR011990">
    <property type="entry name" value="TPR-like_helical_dom_sf"/>
</dbReference>
<dbReference type="InterPro" id="IPR000719">
    <property type="entry name" value="Prot_kinase_dom"/>
</dbReference>